<evidence type="ECO:0000313" key="2">
    <source>
        <dbReference type="Proteomes" id="UP000006729"/>
    </source>
</evidence>
<evidence type="ECO:0000313" key="1">
    <source>
        <dbReference type="EMBL" id="PNT31575.1"/>
    </source>
</evidence>
<keyword evidence="2" id="KW-1185">Reference proteome</keyword>
<name>A0A2K2A223_POPTR</name>
<gene>
    <name evidence="1" type="ORF">POPTR_006G138300</name>
</gene>
<dbReference type="InParanoid" id="A0A2K2A223"/>
<reference evidence="1" key="2">
    <citation type="submission" date="2017-07" db="EMBL/GenBank/DDBJ databases">
        <title>WGS assembly of Populus trichocarpa.</title>
        <authorList>
            <person name="Tuskan G."/>
            <person name="Difazio S."/>
            <person name="Jansson S."/>
            <person name="Bohlmann J."/>
            <person name="Grigoriev I."/>
            <person name="Hellsten U."/>
            <person name="Putnam N."/>
            <person name="Ralph S."/>
            <person name="Rombauts S."/>
            <person name="Salamov A."/>
            <person name="Schein J."/>
            <person name="Sterck L."/>
            <person name="Aerts A."/>
            <person name="Bhalerao R."/>
            <person name="Bhalerao R."/>
            <person name="Blaudez D."/>
            <person name="Boerjan W."/>
            <person name="Brun A."/>
            <person name="Brunner A."/>
            <person name="Busov V."/>
            <person name="Campbell M."/>
            <person name="Carlson J."/>
            <person name="Chalot M."/>
            <person name="Chapman J."/>
            <person name="Chen G."/>
            <person name="Cooper D."/>
            <person name="Coutinho P."/>
            <person name="Couturier J."/>
            <person name="Covert S."/>
            <person name="Cronk Q."/>
            <person name="Cunningham R."/>
            <person name="Davis J."/>
            <person name="Degroeve S."/>
            <person name="Dejardin A."/>
            <person name="Depamphilis C."/>
            <person name="Detter J."/>
            <person name="Dirks B."/>
            <person name="Dubchak I."/>
            <person name="Duplessis S."/>
            <person name="Ehlting J."/>
            <person name="Ellis B."/>
            <person name="Gendler K."/>
            <person name="Goodstein D."/>
            <person name="Gribskov M."/>
            <person name="Grimwood J."/>
            <person name="Groover A."/>
            <person name="Gunter L."/>
            <person name="Hamberger B."/>
            <person name="Heinze B."/>
            <person name="Helariutta Y."/>
            <person name="Henrissat B."/>
            <person name="Holligan D."/>
            <person name="Holt R."/>
            <person name="Huang W."/>
            <person name="Islam-Faridi N."/>
            <person name="Jones S."/>
            <person name="Jones-Rhoades M."/>
            <person name="Jorgensen R."/>
            <person name="Joshi C."/>
            <person name="Kangasjarvi J."/>
            <person name="Karlsson J."/>
            <person name="Kelleher C."/>
            <person name="Kirkpatrick R."/>
            <person name="Kirst M."/>
            <person name="Kohler A."/>
            <person name="Kalluri U."/>
            <person name="Larimer F."/>
            <person name="Leebens-Mack J."/>
            <person name="Leple J."/>
            <person name="Locascio P."/>
            <person name="Lou Y."/>
            <person name="Lucas S."/>
            <person name="Martin F."/>
            <person name="Montanini B."/>
            <person name="Napoli C."/>
            <person name="Nelson D."/>
            <person name="Nelson C."/>
            <person name="Nieminen K."/>
            <person name="Nilsson O."/>
            <person name="Pereda V."/>
            <person name="Peter G."/>
            <person name="Philippe R."/>
            <person name="Pilate G."/>
            <person name="Poliakov A."/>
            <person name="Razumovskaya J."/>
            <person name="Richardson P."/>
            <person name="Rinaldi C."/>
            <person name="Ritland K."/>
            <person name="Rouze P."/>
            <person name="Ryaboy D."/>
            <person name="Schmutz J."/>
            <person name="Schrader J."/>
            <person name="Segerman B."/>
            <person name="Shin H."/>
            <person name="Siddiqui A."/>
            <person name="Sterky F."/>
            <person name="Terry A."/>
            <person name="Tsai C."/>
            <person name="Uberbacher E."/>
            <person name="Unneberg P."/>
            <person name="Vahala J."/>
            <person name="Wall K."/>
            <person name="Wessler S."/>
            <person name="Yang G."/>
            <person name="Yin T."/>
            <person name="Douglas C."/>
            <person name="Marra M."/>
            <person name="Sandberg G."/>
            <person name="Van De Peer Y."/>
            <person name="Rokhsar D."/>
        </authorList>
    </citation>
    <scope>NUCLEOTIDE SEQUENCE</scope>
    <source>
        <strain evidence="1">Nisqually-1</strain>
    </source>
</reference>
<accession>A0A2K2A223</accession>
<proteinExistence type="predicted"/>
<dbReference type="AlphaFoldDB" id="A0A2K2A223"/>
<sequence length="94" mass="10242">MLYSLEIFILTVKIITFGMTTQGRKEHNLNSGKILPTSHDCILQNRLLGNLCNTILAFLSYLAEAVSMLNGDIIDPLKASGHRGQIVLTAPGTT</sequence>
<organism evidence="1 2">
    <name type="scientific">Populus trichocarpa</name>
    <name type="common">Western balsam poplar</name>
    <name type="synonym">Populus balsamifera subsp. trichocarpa</name>
    <dbReference type="NCBI Taxonomy" id="3694"/>
    <lineage>
        <taxon>Eukaryota</taxon>
        <taxon>Viridiplantae</taxon>
        <taxon>Streptophyta</taxon>
        <taxon>Embryophyta</taxon>
        <taxon>Tracheophyta</taxon>
        <taxon>Spermatophyta</taxon>
        <taxon>Magnoliopsida</taxon>
        <taxon>eudicotyledons</taxon>
        <taxon>Gunneridae</taxon>
        <taxon>Pentapetalae</taxon>
        <taxon>rosids</taxon>
        <taxon>fabids</taxon>
        <taxon>Malpighiales</taxon>
        <taxon>Salicaceae</taxon>
        <taxon>Saliceae</taxon>
        <taxon>Populus</taxon>
    </lineage>
</organism>
<dbReference type="EMBL" id="CM009295">
    <property type="protein sequence ID" value="PNT31576.1"/>
    <property type="molecule type" value="Genomic_DNA"/>
</dbReference>
<dbReference type="Proteomes" id="UP000006729">
    <property type="component" value="Chromosome 6"/>
</dbReference>
<dbReference type="EMBL" id="CM009295">
    <property type="protein sequence ID" value="PNT31575.1"/>
    <property type="molecule type" value="Genomic_DNA"/>
</dbReference>
<protein>
    <submittedName>
        <fullName evidence="1">Uncharacterized protein</fullName>
    </submittedName>
</protein>
<reference evidence="1 2" key="1">
    <citation type="journal article" date="2006" name="Science">
        <title>The genome of black cottonwood, Populus trichocarpa (Torr. &amp; Gray).</title>
        <authorList>
            <person name="Tuskan G.A."/>
            <person name="Difazio S."/>
            <person name="Jansson S."/>
            <person name="Bohlmann J."/>
            <person name="Grigoriev I."/>
            <person name="Hellsten U."/>
            <person name="Putnam N."/>
            <person name="Ralph S."/>
            <person name="Rombauts S."/>
            <person name="Salamov A."/>
            <person name="Schein J."/>
            <person name="Sterck L."/>
            <person name="Aerts A."/>
            <person name="Bhalerao R.R."/>
            <person name="Bhalerao R.P."/>
            <person name="Blaudez D."/>
            <person name="Boerjan W."/>
            <person name="Brun A."/>
            <person name="Brunner A."/>
            <person name="Busov V."/>
            <person name="Campbell M."/>
            <person name="Carlson J."/>
            <person name="Chalot M."/>
            <person name="Chapman J."/>
            <person name="Chen G.L."/>
            <person name="Cooper D."/>
            <person name="Coutinho P.M."/>
            <person name="Couturier J."/>
            <person name="Covert S."/>
            <person name="Cronk Q."/>
            <person name="Cunningham R."/>
            <person name="Davis J."/>
            <person name="Degroeve S."/>
            <person name="Dejardin A."/>
            <person name="Depamphilis C."/>
            <person name="Detter J."/>
            <person name="Dirks B."/>
            <person name="Dubchak I."/>
            <person name="Duplessis S."/>
            <person name="Ehlting J."/>
            <person name="Ellis B."/>
            <person name="Gendler K."/>
            <person name="Goodstein D."/>
            <person name="Gribskov M."/>
            <person name="Grimwood J."/>
            <person name="Groover A."/>
            <person name="Gunter L."/>
            <person name="Hamberger B."/>
            <person name="Heinze B."/>
            <person name="Helariutta Y."/>
            <person name="Henrissat B."/>
            <person name="Holligan D."/>
            <person name="Holt R."/>
            <person name="Huang W."/>
            <person name="Islam-Faridi N."/>
            <person name="Jones S."/>
            <person name="Jones-Rhoades M."/>
            <person name="Jorgensen R."/>
            <person name="Joshi C."/>
            <person name="Kangasjarvi J."/>
            <person name="Karlsson J."/>
            <person name="Kelleher C."/>
            <person name="Kirkpatrick R."/>
            <person name="Kirst M."/>
            <person name="Kohler A."/>
            <person name="Kalluri U."/>
            <person name="Larimer F."/>
            <person name="Leebens-Mack J."/>
            <person name="Leple J.C."/>
            <person name="Locascio P."/>
            <person name="Lou Y."/>
            <person name="Lucas S."/>
            <person name="Martin F."/>
            <person name="Montanini B."/>
            <person name="Napoli C."/>
            <person name="Nelson D.R."/>
            <person name="Nelson C."/>
            <person name="Nieminen K."/>
            <person name="Nilsson O."/>
            <person name="Pereda V."/>
            <person name="Peter G."/>
            <person name="Philippe R."/>
            <person name="Pilate G."/>
            <person name="Poliakov A."/>
            <person name="Razumovskaya J."/>
            <person name="Richardson P."/>
            <person name="Rinaldi C."/>
            <person name="Ritland K."/>
            <person name="Rouze P."/>
            <person name="Ryaboy D."/>
            <person name="Schmutz J."/>
            <person name="Schrader J."/>
            <person name="Segerman B."/>
            <person name="Shin H."/>
            <person name="Siddiqui A."/>
            <person name="Sterky F."/>
            <person name="Terry A."/>
            <person name="Tsai C.J."/>
            <person name="Uberbacher E."/>
            <person name="Unneberg P."/>
            <person name="Vahala J."/>
            <person name="Wall K."/>
            <person name="Wessler S."/>
            <person name="Yang G."/>
            <person name="Yin T."/>
            <person name="Douglas C."/>
            <person name="Marra M."/>
            <person name="Sandberg G."/>
            <person name="Van de Peer Y."/>
            <person name="Rokhsar D."/>
        </authorList>
    </citation>
    <scope>NUCLEOTIDE SEQUENCE [LARGE SCALE GENOMIC DNA]</scope>
    <source>
        <strain evidence="2">cv. Nisqually</strain>
        <strain evidence="1">Nisqually-1</strain>
    </source>
</reference>